<evidence type="ECO:0000313" key="7">
    <source>
        <dbReference type="Proteomes" id="UP001162891"/>
    </source>
</evidence>
<sequence>MRAEVDPRTARWIGIRIGVLAVLLAAAFGAIAARVFWLQVLRRDELAGEAVDQYLRELVLRPRRGVVTDRTGVLLAGSADSQSVYADPRLLAGNGRRDDLARRADLLRRTAQILKVDARALERKLAKGGRFVWLERRVSPEKAAALQAFLDRERVKAIRLVPETRRYYPKTEVAGQVLGIVDEDGGGREGIELSQDDWLRGEPERVPSLRDGRGRMVLTTGAPGSGREREGARVELTLDQSVQAQAERALARAVTGSRALAGTAVVLEVGTGEVLALATYPTANANAARSADALRDRPVTDAFEPGSTLKAMTLAGALEDGVFTAHDVVDCGNGSLTIGSHTIHDTHPIAWAGASRILAESSNIGAAKVAAKLGRERLQGWLQAFGFGERTGVGLPGEVRGVVSLARSDVALATQAFGQGPITASALQITNAMAVIANGGQLVRPRILRRVVDPATGEVIEATHPEVVRRVVSAATAQQISRWLLGVIEEPHGTGKRARLDGWRAVGKTGTAQKADRISGGYSADRRFSSFVGFAPYESPRFVIGIFIDEPKGETFGGQVAAPAFKEIAEFALRVSDAQPLATASPAAAVEPLAPDEEEPEPPAVEWAAEADDASGHVAVPALAGLPARTAIRRLEESDLGADVAGSGRVVSQSPAPGKVVERGTRVRMTLAPPG</sequence>
<dbReference type="Pfam" id="PF03793">
    <property type="entry name" value="PASTA"/>
    <property type="match status" value="1"/>
</dbReference>
<protein>
    <submittedName>
        <fullName evidence="6">Penicillin-binding protein</fullName>
    </submittedName>
</protein>
<name>A0ABN6MNR2_9BACT</name>
<dbReference type="InterPro" id="IPR001460">
    <property type="entry name" value="PCN-bd_Tpept"/>
</dbReference>
<dbReference type="Gene3D" id="3.40.710.10">
    <property type="entry name" value="DD-peptidase/beta-lactamase superfamily"/>
    <property type="match status" value="1"/>
</dbReference>
<dbReference type="SUPFAM" id="SSF56519">
    <property type="entry name" value="Penicillin binding protein dimerisation domain"/>
    <property type="match status" value="1"/>
</dbReference>
<dbReference type="Gene3D" id="1.10.150.770">
    <property type="match status" value="1"/>
</dbReference>
<keyword evidence="3 4" id="KW-0472">Membrane</keyword>
<dbReference type="PANTHER" id="PTHR30627">
    <property type="entry name" value="PEPTIDOGLYCAN D,D-TRANSPEPTIDASE"/>
    <property type="match status" value="1"/>
</dbReference>
<reference evidence="7" key="1">
    <citation type="journal article" date="2022" name="Int. J. Syst. Evol. Microbiol.">
        <title>Anaeromyxobacter oryzae sp. nov., Anaeromyxobacter diazotrophicus sp. nov. and Anaeromyxobacter paludicola sp. nov., isolated from paddy soils.</title>
        <authorList>
            <person name="Itoh H."/>
            <person name="Xu Z."/>
            <person name="Mise K."/>
            <person name="Masuda Y."/>
            <person name="Ushijima N."/>
            <person name="Hayakawa C."/>
            <person name="Shiratori Y."/>
            <person name="Senoo K."/>
        </authorList>
    </citation>
    <scope>NUCLEOTIDE SEQUENCE [LARGE SCALE GENOMIC DNA]</scope>
    <source>
        <strain evidence="7">Red232</strain>
    </source>
</reference>
<dbReference type="InterPro" id="IPR012338">
    <property type="entry name" value="Beta-lactam/transpept-like"/>
</dbReference>
<feature type="transmembrane region" description="Helical" evidence="4">
    <location>
        <begin position="12"/>
        <end position="37"/>
    </location>
</feature>
<dbReference type="EMBL" id="AP025591">
    <property type="protein sequence ID" value="BDG02682.1"/>
    <property type="molecule type" value="Genomic_DNA"/>
</dbReference>
<dbReference type="SUPFAM" id="SSF56601">
    <property type="entry name" value="beta-lactamase/transpeptidase-like"/>
    <property type="match status" value="1"/>
</dbReference>
<keyword evidence="7" id="KW-1185">Reference proteome</keyword>
<dbReference type="InterPro" id="IPR005311">
    <property type="entry name" value="PBP_dimer"/>
</dbReference>
<proteinExistence type="predicted"/>
<evidence type="ECO:0000256" key="4">
    <source>
        <dbReference type="SAM" id="Phobius"/>
    </source>
</evidence>
<dbReference type="Pfam" id="PF03717">
    <property type="entry name" value="PBP_dimer"/>
    <property type="match status" value="1"/>
</dbReference>
<evidence type="ECO:0000256" key="1">
    <source>
        <dbReference type="ARBA" id="ARBA00004370"/>
    </source>
</evidence>
<gene>
    <name evidence="6" type="primary">ftsI</name>
    <name evidence="6" type="ORF">AMOR_16780</name>
</gene>
<dbReference type="SUPFAM" id="SSF54184">
    <property type="entry name" value="Penicillin-binding protein 2x (pbp-2x), c-terminal domain"/>
    <property type="match status" value="1"/>
</dbReference>
<dbReference type="InterPro" id="IPR005543">
    <property type="entry name" value="PASTA_dom"/>
</dbReference>
<keyword evidence="4" id="KW-0812">Transmembrane</keyword>
<evidence type="ECO:0000259" key="5">
    <source>
        <dbReference type="PROSITE" id="PS51178"/>
    </source>
</evidence>
<dbReference type="SMART" id="SM00740">
    <property type="entry name" value="PASTA"/>
    <property type="match status" value="1"/>
</dbReference>
<organism evidence="6 7">
    <name type="scientific">Anaeromyxobacter oryzae</name>
    <dbReference type="NCBI Taxonomy" id="2918170"/>
    <lineage>
        <taxon>Bacteria</taxon>
        <taxon>Pseudomonadati</taxon>
        <taxon>Myxococcota</taxon>
        <taxon>Myxococcia</taxon>
        <taxon>Myxococcales</taxon>
        <taxon>Cystobacterineae</taxon>
        <taxon>Anaeromyxobacteraceae</taxon>
        <taxon>Anaeromyxobacter</taxon>
    </lineage>
</organism>
<dbReference type="CDD" id="cd06575">
    <property type="entry name" value="PASTA_Pbp2x-like_2"/>
    <property type="match status" value="1"/>
</dbReference>
<dbReference type="Pfam" id="PF00905">
    <property type="entry name" value="Transpeptidase"/>
    <property type="match status" value="1"/>
</dbReference>
<keyword evidence="2" id="KW-0378">Hydrolase</keyword>
<accession>A0ABN6MNR2</accession>
<dbReference type="PANTHER" id="PTHR30627:SF1">
    <property type="entry name" value="PEPTIDOGLYCAN D,D-TRANSPEPTIDASE FTSI"/>
    <property type="match status" value="1"/>
</dbReference>
<keyword evidence="4" id="KW-1133">Transmembrane helix</keyword>
<dbReference type="Proteomes" id="UP001162891">
    <property type="component" value="Chromosome"/>
</dbReference>
<evidence type="ECO:0000256" key="3">
    <source>
        <dbReference type="ARBA" id="ARBA00023136"/>
    </source>
</evidence>
<keyword evidence="2" id="KW-0645">Protease</keyword>
<dbReference type="Gene3D" id="3.30.10.20">
    <property type="match status" value="1"/>
</dbReference>
<dbReference type="InterPro" id="IPR050515">
    <property type="entry name" value="Beta-lactam/transpept"/>
</dbReference>
<dbReference type="Gene3D" id="3.90.1310.10">
    <property type="entry name" value="Penicillin-binding protein 2a (Domain 2)"/>
    <property type="match status" value="1"/>
</dbReference>
<dbReference type="RefSeq" id="WP_248360370.1">
    <property type="nucleotide sequence ID" value="NZ_AP025591.1"/>
</dbReference>
<keyword evidence="2" id="KW-0121">Carboxypeptidase</keyword>
<dbReference type="Gene3D" id="3.30.450.330">
    <property type="match status" value="1"/>
</dbReference>
<evidence type="ECO:0000313" key="6">
    <source>
        <dbReference type="EMBL" id="BDG02682.1"/>
    </source>
</evidence>
<dbReference type="PROSITE" id="PS51178">
    <property type="entry name" value="PASTA"/>
    <property type="match status" value="1"/>
</dbReference>
<feature type="domain" description="PASTA" evidence="5">
    <location>
        <begin position="613"/>
        <end position="673"/>
    </location>
</feature>
<evidence type="ECO:0000256" key="2">
    <source>
        <dbReference type="ARBA" id="ARBA00022645"/>
    </source>
</evidence>
<comment type="subcellular location">
    <subcellularLocation>
        <location evidence="1">Membrane</location>
    </subcellularLocation>
</comment>
<dbReference type="InterPro" id="IPR036138">
    <property type="entry name" value="PBP_dimer_sf"/>
</dbReference>